<organism evidence="2 3">
    <name type="scientific">Laedolimicola ammoniilytica</name>
    <dbReference type="NCBI Taxonomy" id="2981771"/>
    <lineage>
        <taxon>Bacteria</taxon>
        <taxon>Bacillati</taxon>
        <taxon>Bacillota</taxon>
        <taxon>Clostridia</taxon>
        <taxon>Lachnospirales</taxon>
        <taxon>Lachnospiraceae</taxon>
        <taxon>Laedolimicola</taxon>
    </lineage>
</organism>
<proteinExistence type="predicted"/>
<name>A0ABT2S1V3_9FIRM</name>
<gene>
    <name evidence="2" type="ORF">OCV63_17110</name>
</gene>
<comment type="caution">
    <text evidence="2">The sequence shown here is derived from an EMBL/GenBank/DDBJ whole genome shotgun (WGS) entry which is preliminary data.</text>
</comment>
<feature type="coiled-coil region" evidence="1">
    <location>
        <begin position="211"/>
        <end position="242"/>
    </location>
</feature>
<reference evidence="2 3" key="1">
    <citation type="journal article" date="2021" name="ISME Commun">
        <title>Automated analysis of genomic sequences facilitates high-throughput and comprehensive description of bacteria.</title>
        <authorList>
            <person name="Hitch T.C.A."/>
        </authorList>
    </citation>
    <scope>NUCLEOTIDE SEQUENCE [LARGE SCALE GENOMIC DNA]</scope>
    <source>
        <strain evidence="2 3">Sanger_04</strain>
    </source>
</reference>
<evidence type="ECO:0000313" key="3">
    <source>
        <dbReference type="Proteomes" id="UP001652461"/>
    </source>
</evidence>
<keyword evidence="1" id="KW-0175">Coiled coil</keyword>
<dbReference type="EMBL" id="JAOQKC010000044">
    <property type="protein sequence ID" value="MCU6698579.1"/>
    <property type="molecule type" value="Genomic_DNA"/>
</dbReference>
<dbReference type="RefSeq" id="WP_158365420.1">
    <property type="nucleotide sequence ID" value="NZ_JAOQKC010000044.1"/>
</dbReference>
<dbReference type="Proteomes" id="UP001652461">
    <property type="component" value="Unassembled WGS sequence"/>
</dbReference>
<protein>
    <submittedName>
        <fullName evidence="2">HEPN domain-containing protein</fullName>
    </submittedName>
</protein>
<evidence type="ECO:0000313" key="2">
    <source>
        <dbReference type="EMBL" id="MCU6698579.1"/>
    </source>
</evidence>
<sequence length="353" mass="41351">MWSDEGEKVQYTIRNKKNSQRYYLEIISKLRVNRGTEVLLHLDKCLLESTEQRYINIVRVYDGVSAAFCEKLYPKYGAFERQLRQLILLVLTKAFGINWRNETIPTEKLNDMKRTAKGALSLSETLEQLDLAAMESYLFDKREVNYQTFFNEKLDAEVLKRKEKDELCNLIEEMRPRSLWERNFGMVGKQETWEKQILEIHQCRNKVAHSKKVSKKEYDDINKKMNKLNKDLRIAISELECKDFENVEAVDILSSFALTVGKRMREAILENYDWTKMIENINKMVQHMVVSIKESYISSFAEAAQKNAETIKEIGKSINYISTSNYMKIAAAFESAEELNEEAKQFSKSAENF</sequence>
<keyword evidence="3" id="KW-1185">Reference proteome</keyword>
<accession>A0ABT2S1V3</accession>
<evidence type="ECO:0000256" key="1">
    <source>
        <dbReference type="SAM" id="Coils"/>
    </source>
</evidence>